<dbReference type="InterPro" id="IPR004441">
    <property type="entry name" value="rRNA_MeTrfase_TrmH"/>
</dbReference>
<dbReference type="Gene3D" id="3.40.1280.10">
    <property type="match status" value="1"/>
</dbReference>
<dbReference type="PANTHER" id="PTHR46429:SF1">
    <property type="entry name" value="23S RRNA (GUANOSINE-2'-O-)-METHYLTRANSFERASE RLMB"/>
    <property type="match status" value="1"/>
</dbReference>
<dbReference type="SUPFAM" id="SSF55315">
    <property type="entry name" value="L30e-like"/>
    <property type="match status" value="1"/>
</dbReference>
<evidence type="ECO:0000259" key="4">
    <source>
        <dbReference type="SMART" id="SM00967"/>
    </source>
</evidence>
<keyword evidence="6" id="KW-1185">Reference proteome</keyword>
<dbReference type="EMBL" id="AP024601">
    <property type="protein sequence ID" value="BCU80372.1"/>
    <property type="molecule type" value="Genomic_DNA"/>
</dbReference>
<dbReference type="InterPro" id="IPR029028">
    <property type="entry name" value="Alpha/beta_knot_MTases"/>
</dbReference>
<dbReference type="Pfam" id="PF00588">
    <property type="entry name" value="SpoU_methylase"/>
    <property type="match status" value="1"/>
</dbReference>
<dbReference type="GO" id="GO:0006396">
    <property type="term" value="P:RNA processing"/>
    <property type="evidence" value="ECO:0007669"/>
    <property type="project" value="InterPro"/>
</dbReference>
<evidence type="ECO:0000313" key="6">
    <source>
        <dbReference type="Proteomes" id="UP000677436"/>
    </source>
</evidence>
<dbReference type="InterPro" id="IPR029064">
    <property type="entry name" value="Ribosomal_eL30-like_sf"/>
</dbReference>
<reference evidence="5" key="1">
    <citation type="journal article" date="2013" name="Int. J. Syst. Evol. Microbiol.">
        <title>Polycladomyces abyssicola gen. nov., sp. nov., a thermophilic filamentous bacterium isolated from hemipelagic sediment.</title>
        <authorList>
            <person name="Tsubouchi T."/>
            <person name="Shimane Y."/>
            <person name="Mori K."/>
            <person name="Usui K."/>
            <person name="Hiraki T."/>
            <person name="Tame A."/>
            <person name="Uematsu K."/>
            <person name="Maruyama T."/>
            <person name="Hatada Y."/>
        </authorList>
    </citation>
    <scope>NUCLEOTIDE SEQUENCE</scope>
    <source>
        <strain evidence="5">JIR-001</strain>
    </source>
</reference>
<dbReference type="PANTHER" id="PTHR46429">
    <property type="entry name" value="23S RRNA (GUANOSINE-2'-O-)-METHYLTRANSFERASE RLMB"/>
    <property type="match status" value="1"/>
</dbReference>
<dbReference type="InterPro" id="IPR001537">
    <property type="entry name" value="SpoU_MeTrfase"/>
</dbReference>
<dbReference type="GO" id="GO:0003723">
    <property type="term" value="F:RNA binding"/>
    <property type="evidence" value="ECO:0007669"/>
    <property type="project" value="InterPro"/>
</dbReference>
<dbReference type="GO" id="GO:0008173">
    <property type="term" value="F:RNA methyltransferase activity"/>
    <property type="evidence" value="ECO:0007669"/>
    <property type="project" value="InterPro"/>
</dbReference>
<proteinExistence type="inferred from homology"/>
<dbReference type="Proteomes" id="UP000677436">
    <property type="component" value="Chromosome"/>
</dbReference>
<keyword evidence="3" id="KW-0808">Transferase</keyword>
<name>A0A8D5ZM04_9BACL</name>
<dbReference type="RefSeq" id="WP_212773771.1">
    <property type="nucleotide sequence ID" value="NZ_AP024601.1"/>
</dbReference>
<sequence>MKTEWIMGRQSVHEALKAGREIEKVLIAEGAGKGVQSLIRVAKERGIPVQHAPRNRLDQLADGDHHQGVLALVSAYRYASLDELFERAQSRDEPPFFVLLDGIEDPHNLGSILRTADAAGVHGVIIPKRRAVGLTKVVAKTSAGAIEYVPVARVTNLNRTVEELKEAGLWIVGADASAAHSFDEIDYTVPVALVIGNEGQGISRLMKEKCDYLVQLPMAGRVASLNASVAAGLMMYEVFRARRR</sequence>
<feature type="domain" description="RNA 2-O ribose methyltransferase substrate binding" evidence="4">
    <location>
        <begin position="5"/>
        <end position="79"/>
    </location>
</feature>
<dbReference type="Pfam" id="PF08032">
    <property type="entry name" value="SpoU_sub_bind"/>
    <property type="match status" value="1"/>
</dbReference>
<evidence type="ECO:0000313" key="5">
    <source>
        <dbReference type="EMBL" id="BCU80372.1"/>
    </source>
</evidence>
<organism evidence="5 6">
    <name type="scientific">Polycladomyces abyssicola</name>
    <dbReference type="NCBI Taxonomy" id="1125966"/>
    <lineage>
        <taxon>Bacteria</taxon>
        <taxon>Bacillati</taxon>
        <taxon>Bacillota</taxon>
        <taxon>Bacilli</taxon>
        <taxon>Bacillales</taxon>
        <taxon>Thermoactinomycetaceae</taxon>
        <taxon>Polycladomyces</taxon>
    </lineage>
</organism>
<comment type="similarity">
    <text evidence="1">Belongs to the class IV-like SAM-binding methyltransferase superfamily. RNA methyltransferase TrmH family.</text>
</comment>
<dbReference type="CDD" id="cd18103">
    <property type="entry name" value="SpoU-like_RlmB"/>
    <property type="match status" value="1"/>
</dbReference>
<evidence type="ECO:0000256" key="3">
    <source>
        <dbReference type="ARBA" id="ARBA00022679"/>
    </source>
</evidence>
<accession>A0A8D5ZM04</accession>
<keyword evidence="2" id="KW-0489">Methyltransferase</keyword>
<gene>
    <name evidence="5" type="ORF">JIR001_01550</name>
</gene>
<reference evidence="5" key="2">
    <citation type="journal article" date="2021" name="Microbiol. Resour. Announc.">
        <title>Complete Genome Sequence of Polycladomyces abyssicola JIR-001T, Isolated from Hemipelagic Sediment in Deep Seawater.</title>
        <authorList>
            <person name="Tsubouchi T."/>
            <person name="Kaneko Y."/>
        </authorList>
    </citation>
    <scope>NUCLEOTIDE SEQUENCE</scope>
    <source>
        <strain evidence="5">JIR-001</strain>
    </source>
</reference>
<dbReference type="SUPFAM" id="SSF75217">
    <property type="entry name" value="alpha/beta knot"/>
    <property type="match status" value="1"/>
</dbReference>
<dbReference type="SMART" id="SM00967">
    <property type="entry name" value="SpoU_sub_bind"/>
    <property type="match status" value="1"/>
</dbReference>
<dbReference type="GO" id="GO:0005829">
    <property type="term" value="C:cytosol"/>
    <property type="evidence" value="ECO:0007669"/>
    <property type="project" value="TreeGrafter"/>
</dbReference>
<evidence type="ECO:0000256" key="2">
    <source>
        <dbReference type="ARBA" id="ARBA00022603"/>
    </source>
</evidence>
<evidence type="ECO:0000256" key="1">
    <source>
        <dbReference type="ARBA" id="ARBA00007228"/>
    </source>
</evidence>
<dbReference type="AlphaFoldDB" id="A0A8D5ZM04"/>
<dbReference type="GO" id="GO:0032259">
    <property type="term" value="P:methylation"/>
    <property type="evidence" value="ECO:0007669"/>
    <property type="project" value="UniProtKB-KW"/>
</dbReference>
<dbReference type="Gene3D" id="3.30.1330.30">
    <property type="match status" value="1"/>
</dbReference>
<dbReference type="InterPro" id="IPR013123">
    <property type="entry name" value="SpoU_subst-bd"/>
</dbReference>
<dbReference type="FunFam" id="3.40.1280.10:FF:000008">
    <property type="entry name" value="Group 3 RNA methyltransferase TrmH"/>
    <property type="match status" value="1"/>
</dbReference>
<dbReference type="NCBIfam" id="TIGR00186">
    <property type="entry name" value="rRNA_methyl_3"/>
    <property type="match status" value="1"/>
</dbReference>
<dbReference type="KEGG" id="pabs:JIR001_01550"/>
<dbReference type="InterPro" id="IPR029026">
    <property type="entry name" value="tRNA_m1G_MTases_N"/>
</dbReference>
<protein>
    <submittedName>
        <fullName evidence="5">23S rRNA (Guanosine(2251)-2'-O)-methyltransferase RlmB</fullName>
    </submittedName>
</protein>